<dbReference type="SUPFAM" id="SSF53254">
    <property type="entry name" value="Phosphoglycerate mutase-like"/>
    <property type="match status" value="3"/>
</dbReference>
<dbReference type="PANTHER" id="PTHR11567">
    <property type="entry name" value="ACID PHOSPHATASE-RELATED"/>
    <property type="match status" value="1"/>
</dbReference>
<comment type="catalytic activity">
    <reaction evidence="1">
        <text>a phosphate monoester + H2O = an alcohol + phosphate</text>
        <dbReference type="Rhea" id="RHEA:15017"/>
        <dbReference type="ChEBI" id="CHEBI:15377"/>
        <dbReference type="ChEBI" id="CHEBI:30879"/>
        <dbReference type="ChEBI" id="CHEBI:43474"/>
        <dbReference type="ChEBI" id="CHEBI:67140"/>
        <dbReference type="EC" id="3.1.3.2"/>
    </reaction>
</comment>
<dbReference type="EMBL" id="FZQP02002802">
    <property type="protein sequence ID" value="VVC96592.1"/>
    <property type="molecule type" value="Genomic_DNA"/>
</dbReference>
<proteinExistence type="inferred from homology"/>
<evidence type="ECO:0000313" key="4">
    <source>
        <dbReference type="EMBL" id="VVC96592.1"/>
    </source>
</evidence>
<accession>A0A5E4QHP2</accession>
<evidence type="ECO:0008006" key="6">
    <source>
        <dbReference type="Google" id="ProtNLM"/>
    </source>
</evidence>
<dbReference type="PROSITE" id="PS00616">
    <property type="entry name" value="HIS_ACID_PHOSPHAT_1"/>
    <property type="match status" value="1"/>
</dbReference>
<feature type="signal peptide" evidence="3">
    <location>
        <begin position="1"/>
        <end position="21"/>
    </location>
</feature>
<keyword evidence="3" id="KW-0732">Signal</keyword>
<dbReference type="InterPro" id="IPR029033">
    <property type="entry name" value="His_PPase_superfam"/>
</dbReference>
<evidence type="ECO:0000256" key="2">
    <source>
        <dbReference type="ARBA" id="ARBA00005375"/>
    </source>
</evidence>
<dbReference type="Proteomes" id="UP000324832">
    <property type="component" value="Unassembled WGS sequence"/>
</dbReference>
<sequence length="1341" mass="155414">MAGKIIVCLQFLFFFNLSVQGYELQQVLILSRHNIRAPLLNNLNNLTTYSFPRWNIKPGYLTEKGAKLERYIGHYITDWLAKKGLLPNGCPELSSIHVYANTRQRTRETAKAFVNGAFPNCNITVYSKNSDEMDPLFNPIVRNRSSILKETIVNEMQQRINKLKLHNAYVKLNEITNLKHSNKCLVENFCDFAKERDDVVYEVGQEPNVIGPLYLSNALVDVFLMSFYEGMSLNDVAWGKIRTPKEWRLYTDIVRENLNVRFNGTALSKEVARPLLMYINDILKSESAPKLTLLVGHDANINSVMAAIGFKSYVLPDQFELTPLGGKLVFQRWYDRNLNRNLLKVDYVYPTFEQLRNGERLSQENPPHWVHMELKKHNLRTPLSKNLQHITPYTWPEWKEKPGILTQKGFMLESYMGTYFKDWLHDYGLSPDSCPDEDLFYVYADLMQRTLESAKAFVLSAYPNCNIVIHRSVNKSDPVFRPYIHNNSDSFRRIAISEMEAILNSLDLRSSYENMESILNYRASDSCKLDKRCEMVGEKNVLNISVGEKPSVKGPLKLCNEVIDSFLMEYYNGFAPQNVAWGKLSQLRDWQSILDLTVGYHSVTYNTTLIAKDIAKPLIMFMKPLFTNESPKVSLLMGHDSNINVLLKAMDFKNYMLNNSLVSVPIGGKIVLQKWYDVVKKEYLLKIEYIYQSTEQVRDMVVVSRDIPPQFLTLELKSCPVNEEGFCPWDVFIKIVNPYKLDKVVIFSRHSVRTPSSYDLEHITPHKWPDWKEKPGTLTQNGHVLESYMGTYFRGWLSDTGLLPDSCPDEDLFYVYADLMQRTLASAEAFVRSAFPDCNIIIHSSDKKSHSVLRSHIHNSSDSFREIAIHEMKVKRNGLHLKKSYKKMESILKYQHSDRCKEDKKCDMASEKNVVKVKVGKKPKVKGPLQLCNEVTDTFLMEYYNGLARRKVAWGKISSKKDWHSILGLYAGYHDVVYNTTHVAKDIAKPIIMFMKPLFTNESPKVSLLMGHDSNINVLLKAMHFKNFVLNKSLLSVPIGGKIVFQKWYDVAKKDYFLKIQYVYQSTKQIRKMVVLSRDTPPQFSTLELKGCAANEEGYCPWDYPIRLPTIQESHKKWMKMLEEAQTLVKDDQDLQVKSAAGFWIKTRALPPEVLGRLYTQYCVLINNMYNAYLVSVHLQRAPYILEIISILMKRLYELRNELVHLIVNDYIYVDEALIQSAKTPFDIQIVVPYHVPLECRTDSMETFLQRMWLDAEIRKNNPIQKDERHTPEEEFLMRIASSSDTKVVEKAPSEPLVLPESYIHAVYIQKQERFRQFFIVDFKAKCNKRKTFFLDPDAEA</sequence>
<dbReference type="Gene3D" id="3.40.50.1240">
    <property type="entry name" value="Phosphoglycerate mutase-like"/>
    <property type="match status" value="6"/>
</dbReference>
<comment type="similarity">
    <text evidence="2">Belongs to the histidine acid phosphatase family.</text>
</comment>
<name>A0A5E4QHP2_9NEOP</name>
<dbReference type="PANTHER" id="PTHR11567:SF135">
    <property type="entry name" value="GLUCOSE-1-PHOSPHATASE"/>
    <property type="match status" value="1"/>
</dbReference>
<feature type="non-terminal residue" evidence="4">
    <location>
        <position position="1341"/>
    </location>
</feature>
<evidence type="ECO:0000313" key="5">
    <source>
        <dbReference type="Proteomes" id="UP000324832"/>
    </source>
</evidence>
<evidence type="ECO:0000256" key="3">
    <source>
        <dbReference type="SAM" id="SignalP"/>
    </source>
</evidence>
<protein>
    <recommendedName>
        <fullName evidence="6">Glucose-1-phosphatase</fullName>
    </recommendedName>
</protein>
<keyword evidence="5" id="KW-1185">Reference proteome</keyword>
<feature type="chain" id="PRO_5022671478" description="Glucose-1-phosphatase" evidence="3">
    <location>
        <begin position="22"/>
        <end position="1341"/>
    </location>
</feature>
<dbReference type="GO" id="GO:0050308">
    <property type="term" value="F:sugar-phosphatase activity"/>
    <property type="evidence" value="ECO:0007669"/>
    <property type="project" value="TreeGrafter"/>
</dbReference>
<dbReference type="InterPro" id="IPR050645">
    <property type="entry name" value="Histidine_acid_phosphatase"/>
</dbReference>
<dbReference type="Pfam" id="PF00328">
    <property type="entry name" value="His_Phos_2"/>
    <property type="match status" value="3"/>
</dbReference>
<evidence type="ECO:0000256" key="1">
    <source>
        <dbReference type="ARBA" id="ARBA00000032"/>
    </source>
</evidence>
<dbReference type="PROSITE" id="PS00778">
    <property type="entry name" value="HIS_ACID_PHOSPHAT_2"/>
    <property type="match status" value="3"/>
</dbReference>
<reference evidence="4 5" key="1">
    <citation type="submission" date="2017-07" db="EMBL/GenBank/DDBJ databases">
        <authorList>
            <person name="Talla V."/>
            <person name="Backstrom N."/>
        </authorList>
    </citation>
    <scope>NUCLEOTIDE SEQUENCE [LARGE SCALE GENOMIC DNA]</scope>
</reference>
<dbReference type="InterPro" id="IPR033379">
    <property type="entry name" value="Acid_Pase_AS"/>
</dbReference>
<dbReference type="CDD" id="cd07061">
    <property type="entry name" value="HP_HAP_like"/>
    <property type="match status" value="2"/>
</dbReference>
<gene>
    <name evidence="4" type="ORF">LSINAPIS_LOCUS8057</name>
</gene>
<dbReference type="GO" id="GO:0003993">
    <property type="term" value="F:acid phosphatase activity"/>
    <property type="evidence" value="ECO:0007669"/>
    <property type="project" value="UniProtKB-EC"/>
</dbReference>
<organism evidence="4 5">
    <name type="scientific">Leptidea sinapis</name>
    <dbReference type="NCBI Taxonomy" id="189913"/>
    <lineage>
        <taxon>Eukaryota</taxon>
        <taxon>Metazoa</taxon>
        <taxon>Ecdysozoa</taxon>
        <taxon>Arthropoda</taxon>
        <taxon>Hexapoda</taxon>
        <taxon>Insecta</taxon>
        <taxon>Pterygota</taxon>
        <taxon>Neoptera</taxon>
        <taxon>Endopterygota</taxon>
        <taxon>Lepidoptera</taxon>
        <taxon>Glossata</taxon>
        <taxon>Ditrysia</taxon>
        <taxon>Papilionoidea</taxon>
        <taxon>Pieridae</taxon>
        <taxon>Dismorphiinae</taxon>
        <taxon>Leptidea</taxon>
    </lineage>
</organism>
<dbReference type="InterPro" id="IPR000560">
    <property type="entry name" value="His_Pase_clade-2"/>
</dbReference>